<feature type="domain" description="Carbohydrate kinase FGGY N-terminal" evidence="4">
    <location>
        <begin position="1"/>
        <end position="246"/>
    </location>
</feature>
<dbReference type="AlphaFoldDB" id="A0A5K7XAC2"/>
<dbReference type="InterPro" id="IPR000577">
    <property type="entry name" value="Carb_kinase_FGGY"/>
</dbReference>
<proteinExistence type="inferred from homology"/>
<keyword evidence="7" id="KW-1185">Reference proteome</keyword>
<evidence type="ECO:0008006" key="8">
    <source>
        <dbReference type="Google" id="ProtNLM"/>
    </source>
</evidence>
<dbReference type="InterPro" id="IPR018484">
    <property type="entry name" value="FGGY_N"/>
</dbReference>
<comment type="similarity">
    <text evidence="1">Belongs to the FGGY kinase family.</text>
</comment>
<dbReference type="PANTHER" id="PTHR43095">
    <property type="entry name" value="SUGAR KINASE"/>
    <property type="match status" value="1"/>
</dbReference>
<gene>
    <name evidence="6" type="ORF">PLANPX_0868</name>
</gene>
<dbReference type="InterPro" id="IPR050406">
    <property type="entry name" value="FGGY_Carb_Kinase"/>
</dbReference>
<keyword evidence="2" id="KW-0808">Transferase</keyword>
<evidence type="ECO:0000256" key="1">
    <source>
        <dbReference type="ARBA" id="ARBA00009156"/>
    </source>
</evidence>
<keyword evidence="3" id="KW-0418">Kinase</keyword>
<dbReference type="Pfam" id="PF00370">
    <property type="entry name" value="FGGY_N"/>
    <property type="match status" value="1"/>
</dbReference>
<dbReference type="Proteomes" id="UP000326837">
    <property type="component" value="Chromosome"/>
</dbReference>
<accession>A0A5K7XAC2</accession>
<protein>
    <recommendedName>
        <fullName evidence="8">Carbohydrate kinase</fullName>
    </recommendedName>
</protein>
<organism evidence="6 7">
    <name type="scientific">Lacipirellula parvula</name>
    <dbReference type="NCBI Taxonomy" id="2650471"/>
    <lineage>
        <taxon>Bacteria</taxon>
        <taxon>Pseudomonadati</taxon>
        <taxon>Planctomycetota</taxon>
        <taxon>Planctomycetia</taxon>
        <taxon>Pirellulales</taxon>
        <taxon>Lacipirellulaceae</taxon>
        <taxon>Lacipirellula</taxon>
    </lineage>
</organism>
<dbReference type="GO" id="GO:0005975">
    <property type="term" value="P:carbohydrate metabolic process"/>
    <property type="evidence" value="ECO:0007669"/>
    <property type="project" value="InterPro"/>
</dbReference>
<evidence type="ECO:0000256" key="2">
    <source>
        <dbReference type="ARBA" id="ARBA00022679"/>
    </source>
</evidence>
<dbReference type="GO" id="GO:0016301">
    <property type="term" value="F:kinase activity"/>
    <property type="evidence" value="ECO:0007669"/>
    <property type="project" value="UniProtKB-KW"/>
</dbReference>
<evidence type="ECO:0000313" key="7">
    <source>
        <dbReference type="Proteomes" id="UP000326837"/>
    </source>
</evidence>
<evidence type="ECO:0000256" key="3">
    <source>
        <dbReference type="ARBA" id="ARBA00022777"/>
    </source>
</evidence>
<dbReference type="InterPro" id="IPR043129">
    <property type="entry name" value="ATPase_NBD"/>
</dbReference>
<evidence type="ECO:0000313" key="6">
    <source>
        <dbReference type="EMBL" id="BBO31256.1"/>
    </source>
</evidence>
<dbReference type="PANTHER" id="PTHR43095:SF5">
    <property type="entry name" value="XYLULOSE KINASE"/>
    <property type="match status" value="1"/>
</dbReference>
<dbReference type="PIRSF" id="PIRSF000538">
    <property type="entry name" value="GlpK"/>
    <property type="match status" value="1"/>
</dbReference>
<dbReference type="Pfam" id="PF02782">
    <property type="entry name" value="FGGY_C"/>
    <property type="match status" value="1"/>
</dbReference>
<evidence type="ECO:0000259" key="5">
    <source>
        <dbReference type="Pfam" id="PF02782"/>
    </source>
</evidence>
<name>A0A5K7XAC2_9BACT</name>
<reference evidence="7" key="1">
    <citation type="submission" date="2019-10" db="EMBL/GenBank/DDBJ databases">
        <title>Lacipirellula parvula gen. nov., sp. nov., representing a lineage of planctomycetes widespread in freshwater anoxic habitats, and description of the family Lacipirellulaceae.</title>
        <authorList>
            <person name="Dedysh S.N."/>
            <person name="Kulichevskaya I.S."/>
            <person name="Beletsky A.V."/>
            <person name="Rakitin A.L."/>
            <person name="Mardanov A.V."/>
            <person name="Ivanova A.A."/>
            <person name="Saltykova V.X."/>
            <person name="Rijpstra W.I.C."/>
            <person name="Sinninghe Damste J.S."/>
            <person name="Ravin N.V."/>
        </authorList>
    </citation>
    <scope>NUCLEOTIDE SEQUENCE [LARGE SCALE GENOMIC DNA]</scope>
    <source>
        <strain evidence="7">PX69</strain>
    </source>
</reference>
<dbReference type="KEGG" id="lpav:PLANPX_0868"/>
<sequence length="476" mass="51172">MILAIDLGTTYFKFTLFSRRGELLRTVRVTPSARSPHAGWVEIPAEKFEAAICKGIEQVLAPNGTRRATVDAMVFATQGNSFTLLDAENRPLTPIILWSDRRAADIGAELAPSAGLADFSATTGIPALNEEFMVAKLQWLAREQPHAWKQTARICLISDYLTLLMTGHHVTEAGVAGLTGLVDIEQRDWWQPALERFGLNAEWLPQVVNAGTDLGNILPEMAQRLGIDNACRFIVGTLDQYAGAIGVGSVEPGMLSETTGTVLAAVACAAELDDNPAPGVYQGPAYRNGLYWRMSFGSVSANYLHWYRDQLPDLPEFDDLAPLATSVAPGADGLTIDRSSATPADALAPYVDVQPRGKVVRAIMETVAAALREHLQRLQGSSAAHWREVRSAGGGSRSAIWLQIKADVLNLVVSTTAYGEPTSLGAAILAEATLSNSPVAEVTQKWVRLQHPLLPIANNVVQYAAMANDANAALTP</sequence>
<evidence type="ECO:0000259" key="4">
    <source>
        <dbReference type="Pfam" id="PF00370"/>
    </source>
</evidence>
<dbReference type="Gene3D" id="3.30.420.40">
    <property type="match status" value="2"/>
</dbReference>
<dbReference type="EMBL" id="AP021861">
    <property type="protein sequence ID" value="BBO31256.1"/>
    <property type="molecule type" value="Genomic_DNA"/>
</dbReference>
<dbReference type="CDD" id="cd07773">
    <property type="entry name" value="ASKHA_NBD_FGGY_FK"/>
    <property type="match status" value="1"/>
</dbReference>
<feature type="domain" description="Carbohydrate kinase FGGY C-terminal" evidence="5">
    <location>
        <begin position="357"/>
        <end position="430"/>
    </location>
</feature>
<dbReference type="SUPFAM" id="SSF53067">
    <property type="entry name" value="Actin-like ATPase domain"/>
    <property type="match status" value="2"/>
</dbReference>
<dbReference type="RefSeq" id="WP_152097427.1">
    <property type="nucleotide sequence ID" value="NZ_AP021861.1"/>
</dbReference>
<dbReference type="InterPro" id="IPR018485">
    <property type="entry name" value="FGGY_C"/>
</dbReference>